<dbReference type="EMBL" id="SOZI01000080">
    <property type="protein sequence ID" value="TNY19942.1"/>
    <property type="molecule type" value="Genomic_DNA"/>
</dbReference>
<protein>
    <recommendedName>
        <fullName evidence="3">BTB domain-containing protein</fullName>
    </recommendedName>
</protein>
<dbReference type="Proteomes" id="UP000311382">
    <property type="component" value="Unassembled WGS sequence"/>
</dbReference>
<keyword evidence="2" id="KW-1185">Reference proteome</keyword>
<organism evidence="1 2">
    <name type="scientific">Rhodotorula diobovata</name>
    <dbReference type="NCBI Taxonomy" id="5288"/>
    <lineage>
        <taxon>Eukaryota</taxon>
        <taxon>Fungi</taxon>
        <taxon>Dikarya</taxon>
        <taxon>Basidiomycota</taxon>
        <taxon>Pucciniomycotina</taxon>
        <taxon>Microbotryomycetes</taxon>
        <taxon>Sporidiobolales</taxon>
        <taxon>Sporidiobolaceae</taxon>
        <taxon>Rhodotorula</taxon>
    </lineage>
</organism>
<comment type="caution">
    <text evidence="1">The sequence shown here is derived from an EMBL/GenBank/DDBJ whole genome shotgun (WGS) entry which is preliminary data.</text>
</comment>
<evidence type="ECO:0000313" key="1">
    <source>
        <dbReference type="EMBL" id="TNY19942.1"/>
    </source>
</evidence>
<dbReference type="OrthoDB" id="2529516at2759"/>
<reference evidence="1 2" key="1">
    <citation type="submission" date="2019-03" db="EMBL/GenBank/DDBJ databases">
        <title>Rhodosporidium diobovatum UCD-FST 08-225 genome sequencing, assembly, and annotation.</title>
        <authorList>
            <person name="Fakankun I.U."/>
            <person name="Fristensky B."/>
            <person name="Levin D.B."/>
        </authorList>
    </citation>
    <scope>NUCLEOTIDE SEQUENCE [LARGE SCALE GENOMIC DNA]</scope>
    <source>
        <strain evidence="1 2">UCD-FST 08-225</strain>
    </source>
</reference>
<sequence length="265" mass="28933">MDGTITIRTSDDPPVELKASRLALAANSRVFADMPSLPAVKDGSDSSIDVAETEAELSPFLHLLDISHDEGDPVKELAVEDWPVAARLADKYDAAGVKAIAAGIGWKWNKEDDEPVAAVQLAFALSNPHILRASVLRLLSSAQSERIAPKHVDEALADFSPQFDAWTDKLKLHAFEYSVKAEVPGGDTTCTCWKSRSTQSLVEPWHRATRLGMGRWSVLRASSPSRMTLRPLATVANSPQARRFVLRALPRQIPRGRAAARARVP</sequence>
<name>A0A5C5FUQ8_9BASI</name>
<accession>A0A5C5FUQ8</accession>
<proteinExistence type="predicted"/>
<evidence type="ECO:0008006" key="3">
    <source>
        <dbReference type="Google" id="ProtNLM"/>
    </source>
</evidence>
<dbReference type="AlphaFoldDB" id="A0A5C5FUQ8"/>
<gene>
    <name evidence="1" type="ORF">DMC30DRAFT_281412</name>
</gene>
<evidence type="ECO:0000313" key="2">
    <source>
        <dbReference type="Proteomes" id="UP000311382"/>
    </source>
</evidence>